<dbReference type="AlphaFoldDB" id="A0A8R7PMN2"/>
<accession>A0A8R7PMN2</accession>
<organism evidence="2 3">
    <name type="scientific">Triticum urartu</name>
    <name type="common">Red wild einkorn</name>
    <name type="synonym">Crithodium urartu</name>
    <dbReference type="NCBI Taxonomy" id="4572"/>
    <lineage>
        <taxon>Eukaryota</taxon>
        <taxon>Viridiplantae</taxon>
        <taxon>Streptophyta</taxon>
        <taxon>Embryophyta</taxon>
        <taxon>Tracheophyta</taxon>
        <taxon>Spermatophyta</taxon>
        <taxon>Magnoliopsida</taxon>
        <taxon>Liliopsida</taxon>
        <taxon>Poales</taxon>
        <taxon>Poaceae</taxon>
        <taxon>BOP clade</taxon>
        <taxon>Pooideae</taxon>
        <taxon>Triticodae</taxon>
        <taxon>Triticeae</taxon>
        <taxon>Triticinae</taxon>
        <taxon>Triticum</taxon>
    </lineage>
</organism>
<feature type="region of interest" description="Disordered" evidence="1">
    <location>
        <begin position="1"/>
        <end position="53"/>
    </location>
</feature>
<dbReference type="Gramene" id="TuG1812G0300000582.01.T02">
    <property type="protein sequence ID" value="TuG1812G0300000582.01.T02"/>
    <property type="gene ID" value="TuG1812G0300000582.01"/>
</dbReference>
<proteinExistence type="predicted"/>
<evidence type="ECO:0000313" key="2">
    <source>
        <dbReference type="EnsemblPlants" id="TuG1812G0300000582.01.T02"/>
    </source>
</evidence>
<reference evidence="2" key="2">
    <citation type="submission" date="2018-03" db="EMBL/GenBank/DDBJ databases">
        <title>The Triticum urartu genome reveals the dynamic nature of wheat genome evolution.</title>
        <authorList>
            <person name="Ling H."/>
            <person name="Ma B."/>
            <person name="Shi X."/>
            <person name="Liu H."/>
            <person name="Dong L."/>
            <person name="Sun H."/>
            <person name="Cao Y."/>
            <person name="Gao Q."/>
            <person name="Zheng S."/>
            <person name="Li Y."/>
            <person name="Yu Y."/>
            <person name="Du H."/>
            <person name="Qi M."/>
            <person name="Li Y."/>
            <person name="Yu H."/>
            <person name="Cui Y."/>
            <person name="Wang N."/>
            <person name="Chen C."/>
            <person name="Wu H."/>
            <person name="Zhao Y."/>
            <person name="Zhang J."/>
            <person name="Li Y."/>
            <person name="Zhou W."/>
            <person name="Zhang B."/>
            <person name="Hu W."/>
            <person name="Eijk M."/>
            <person name="Tang J."/>
            <person name="Witsenboer H."/>
            <person name="Zhao S."/>
            <person name="Li Z."/>
            <person name="Zhang A."/>
            <person name="Wang D."/>
            <person name="Liang C."/>
        </authorList>
    </citation>
    <scope>NUCLEOTIDE SEQUENCE [LARGE SCALE GENOMIC DNA]</scope>
    <source>
        <strain evidence="2">cv. G1812</strain>
    </source>
</reference>
<protein>
    <submittedName>
        <fullName evidence="2">Uncharacterized protein</fullName>
    </submittedName>
</protein>
<dbReference type="PANTHER" id="PTHR31949">
    <property type="entry name" value="GASTRIC MUCIN-LIKE PROTEIN"/>
    <property type="match status" value="1"/>
</dbReference>
<dbReference type="GO" id="GO:0055028">
    <property type="term" value="C:cortical microtubule"/>
    <property type="evidence" value="ECO:0007669"/>
    <property type="project" value="TreeGrafter"/>
</dbReference>
<feature type="compositionally biased region" description="Pro residues" evidence="1">
    <location>
        <begin position="34"/>
        <end position="46"/>
    </location>
</feature>
<feature type="compositionally biased region" description="Polar residues" evidence="1">
    <location>
        <begin position="105"/>
        <end position="120"/>
    </location>
</feature>
<keyword evidence="3" id="KW-1185">Reference proteome</keyword>
<evidence type="ECO:0000256" key="1">
    <source>
        <dbReference type="SAM" id="MobiDB-lite"/>
    </source>
</evidence>
<dbReference type="GO" id="GO:0043622">
    <property type="term" value="P:cortical microtubule organization"/>
    <property type="evidence" value="ECO:0007669"/>
    <property type="project" value="TreeGrafter"/>
</dbReference>
<sequence length="140" mass="15241">MRRRDKERAGAAADMLLAADGEDADADGLLLLDPSPPPPPPQPPAEPRAAPAPAYRMAGGFRRAPGGADDFLHSDAGDKSDYDWLLTPPGTPLFPSHEAAPKRSPVSQTGSPKTRQNSLKSRVSHWNMTITWFIQDYLLW</sequence>
<feature type="compositionally biased region" description="Low complexity" evidence="1">
    <location>
        <begin position="10"/>
        <end position="19"/>
    </location>
</feature>
<dbReference type="PANTHER" id="PTHR31949:SF20">
    <property type="entry name" value="OS01G0141900 PROTEIN"/>
    <property type="match status" value="1"/>
</dbReference>
<dbReference type="Proteomes" id="UP000015106">
    <property type="component" value="Chromosome 3"/>
</dbReference>
<evidence type="ECO:0000313" key="3">
    <source>
        <dbReference type="Proteomes" id="UP000015106"/>
    </source>
</evidence>
<dbReference type="EnsemblPlants" id="TuG1812G0300000582.01.T02">
    <property type="protein sequence ID" value="TuG1812G0300000582.01.T02"/>
    <property type="gene ID" value="TuG1812G0300000582.01"/>
</dbReference>
<feature type="region of interest" description="Disordered" evidence="1">
    <location>
        <begin position="79"/>
        <end position="120"/>
    </location>
</feature>
<reference evidence="3" key="1">
    <citation type="journal article" date="2013" name="Nature">
        <title>Draft genome of the wheat A-genome progenitor Triticum urartu.</title>
        <authorList>
            <person name="Ling H.Q."/>
            <person name="Zhao S."/>
            <person name="Liu D."/>
            <person name="Wang J."/>
            <person name="Sun H."/>
            <person name="Zhang C."/>
            <person name="Fan H."/>
            <person name="Li D."/>
            <person name="Dong L."/>
            <person name="Tao Y."/>
            <person name="Gao C."/>
            <person name="Wu H."/>
            <person name="Li Y."/>
            <person name="Cui Y."/>
            <person name="Guo X."/>
            <person name="Zheng S."/>
            <person name="Wang B."/>
            <person name="Yu K."/>
            <person name="Liang Q."/>
            <person name="Yang W."/>
            <person name="Lou X."/>
            <person name="Chen J."/>
            <person name="Feng M."/>
            <person name="Jian J."/>
            <person name="Zhang X."/>
            <person name="Luo G."/>
            <person name="Jiang Y."/>
            <person name="Liu J."/>
            <person name="Wang Z."/>
            <person name="Sha Y."/>
            <person name="Zhang B."/>
            <person name="Wu H."/>
            <person name="Tang D."/>
            <person name="Shen Q."/>
            <person name="Xue P."/>
            <person name="Zou S."/>
            <person name="Wang X."/>
            <person name="Liu X."/>
            <person name="Wang F."/>
            <person name="Yang Y."/>
            <person name="An X."/>
            <person name="Dong Z."/>
            <person name="Zhang K."/>
            <person name="Zhang X."/>
            <person name="Luo M.C."/>
            <person name="Dvorak J."/>
            <person name="Tong Y."/>
            <person name="Wang J."/>
            <person name="Yang H."/>
            <person name="Li Z."/>
            <person name="Wang D."/>
            <person name="Zhang A."/>
            <person name="Wang J."/>
        </authorList>
    </citation>
    <scope>NUCLEOTIDE SEQUENCE</scope>
    <source>
        <strain evidence="3">cv. G1812</strain>
    </source>
</reference>
<name>A0A8R7PMN2_TRIUA</name>
<reference evidence="2" key="3">
    <citation type="submission" date="2022-06" db="UniProtKB">
        <authorList>
            <consortium name="EnsemblPlants"/>
        </authorList>
    </citation>
    <scope>IDENTIFICATION</scope>
</reference>